<dbReference type="OrthoDB" id="540503at2759"/>
<dbReference type="AlphaFoldDB" id="A0A835YB15"/>
<dbReference type="PANTHER" id="PTHR46936">
    <property type="entry name" value="ARABINOSYLTRANSFERASE XEG113"/>
    <property type="match status" value="1"/>
</dbReference>
<dbReference type="Proteomes" id="UP000612055">
    <property type="component" value="Unassembled WGS sequence"/>
</dbReference>
<dbReference type="GO" id="GO:0005794">
    <property type="term" value="C:Golgi apparatus"/>
    <property type="evidence" value="ECO:0007669"/>
    <property type="project" value="TreeGrafter"/>
</dbReference>
<dbReference type="Pfam" id="PF03407">
    <property type="entry name" value="Nucleotid_trans"/>
    <property type="match status" value="1"/>
</dbReference>
<gene>
    <name evidence="2" type="ORF">HYH03_002958</name>
</gene>
<dbReference type="GO" id="GO:0052325">
    <property type="term" value="P:cell wall pectin biosynthetic process"/>
    <property type="evidence" value="ECO:0007669"/>
    <property type="project" value="TreeGrafter"/>
</dbReference>
<feature type="domain" description="Nucleotide-diphospho-sugar transferase" evidence="1">
    <location>
        <begin position="4"/>
        <end position="216"/>
    </location>
</feature>
<dbReference type="GO" id="GO:0052636">
    <property type="term" value="F:arabinosyltransferase activity"/>
    <property type="evidence" value="ECO:0007669"/>
    <property type="project" value="TreeGrafter"/>
</dbReference>
<proteinExistence type="predicted"/>
<accession>A0A835YB15</accession>
<organism evidence="2 3">
    <name type="scientific">Edaphochlamys debaryana</name>
    <dbReference type="NCBI Taxonomy" id="47281"/>
    <lineage>
        <taxon>Eukaryota</taxon>
        <taxon>Viridiplantae</taxon>
        <taxon>Chlorophyta</taxon>
        <taxon>core chlorophytes</taxon>
        <taxon>Chlorophyceae</taxon>
        <taxon>CS clade</taxon>
        <taxon>Chlamydomonadales</taxon>
        <taxon>Chlamydomonadales incertae sedis</taxon>
        <taxon>Edaphochlamys</taxon>
    </lineage>
</organism>
<dbReference type="EMBL" id="JAEHOE010000007">
    <property type="protein sequence ID" value="KAG2499383.1"/>
    <property type="molecule type" value="Genomic_DNA"/>
</dbReference>
<dbReference type="PANTHER" id="PTHR46936:SF1">
    <property type="entry name" value="ARABINOSYLTRANSFERASE XEG113"/>
    <property type="match status" value="1"/>
</dbReference>
<evidence type="ECO:0000259" key="1">
    <source>
        <dbReference type="Pfam" id="PF03407"/>
    </source>
</evidence>
<keyword evidence="3" id="KW-1185">Reference proteome</keyword>
<comment type="caution">
    <text evidence="2">The sequence shown here is derived from an EMBL/GenBank/DDBJ whole genome shotgun (WGS) entry which is preliminary data.</text>
</comment>
<dbReference type="InterPro" id="IPR053250">
    <property type="entry name" value="Glycosyltransferase_77"/>
</dbReference>
<reference evidence="2" key="1">
    <citation type="journal article" date="2020" name="bioRxiv">
        <title>Comparative genomics of Chlamydomonas.</title>
        <authorList>
            <person name="Craig R.J."/>
            <person name="Hasan A.R."/>
            <person name="Ness R.W."/>
            <person name="Keightley P.D."/>
        </authorList>
    </citation>
    <scope>NUCLEOTIDE SEQUENCE</scope>
    <source>
        <strain evidence="2">CCAP 11/70</strain>
    </source>
</reference>
<protein>
    <recommendedName>
        <fullName evidence="1">Nucleotide-diphospho-sugar transferase domain-containing protein</fullName>
    </recommendedName>
</protein>
<evidence type="ECO:0000313" key="3">
    <source>
        <dbReference type="Proteomes" id="UP000612055"/>
    </source>
</evidence>
<dbReference type="InterPro" id="IPR005069">
    <property type="entry name" value="Nucl-diP-sugar_transferase"/>
</dbReference>
<sequence>MPKRDKAAGSYKWGSSHWKDTTWNKVHIAKAVYEYGVHIIHSDTDVTWFNDPLPYFHGEQWSKVHVAMATDALLTQNPVGDVGPELGTSPHWNINTGIYFFRQWPGGLDFYNAWLGWEPRNVGHDQDGFNYLVRGQWFHGDRDMPTAVLPAGTPWDNRYFWAAFSNTTAISFLPASSFGNAYTYVNARLYEKLKHPLYEVHWVWGGKTIESKRQNMRDAMKFHDPPEYYTEPNLISFDLEHMQPPDGYNSWPEPQTERMVRFHVEATNRQLAQAYWAFAAALVANRTLVMPKFLCYCSKNWYQTHACRVNNEPATTFPFVCALSQVMKVKALEQGLGLPGSTDYSGHRVFIREYSYLDNPKVPTRLKQSLLEVVTLEPRPAFVHDPAQLIRKIGPSPRGYGSQVVVHAPLSDVELRALFTLAPFREARVVHIAQPHKLFKGFTRPETQAQFDEEIQKKAAYWCCRTPVDMKAMNASDRMQLSLLPPERHGALPRLGPDSHAQYLQDLGPVVPRTEPVM</sequence>
<evidence type="ECO:0000313" key="2">
    <source>
        <dbReference type="EMBL" id="KAG2499383.1"/>
    </source>
</evidence>
<name>A0A835YB15_9CHLO</name>